<comment type="caution">
    <text evidence="10">The sequence shown here is derived from an EMBL/GenBank/DDBJ whole genome shotgun (WGS) entry which is preliminary data.</text>
</comment>
<reference evidence="10 11" key="1">
    <citation type="submission" date="2019-04" db="EMBL/GenBank/DDBJ databases">
        <title>A pseudo-fructophilic Leuconostoc citreum strain F192-5 isolated from peel of satsuma mandarin: the first report for isolation and characterization of strain-dependent fructophilic-like characteristics.</title>
        <authorList>
            <person name="Maeno S."/>
            <person name="Tanizawa Y."/>
            <person name="Kajikawa A."/>
            <person name="Kanesaki Y."/>
            <person name="Kubota E."/>
            <person name="Arita M."/>
            <person name="Leon D."/>
            <person name="Endo A."/>
        </authorList>
    </citation>
    <scope>NUCLEOTIDE SEQUENCE [LARGE SCALE GENOMIC DNA]</scope>
    <source>
        <strain evidence="10 11">F192-5</strain>
    </source>
</reference>
<evidence type="ECO:0000313" key="10">
    <source>
        <dbReference type="EMBL" id="GDZ82855.1"/>
    </source>
</evidence>
<dbReference type="PRINTS" id="PR00112">
    <property type="entry name" value="ACYLPHPHTASE"/>
</dbReference>
<evidence type="ECO:0000313" key="11">
    <source>
        <dbReference type="Proteomes" id="UP000323274"/>
    </source>
</evidence>
<accession>A0A5A5TZ17</accession>
<dbReference type="Gene3D" id="3.30.70.100">
    <property type="match status" value="1"/>
</dbReference>
<dbReference type="InterPro" id="IPR001792">
    <property type="entry name" value="Acylphosphatase-like_dom"/>
</dbReference>
<dbReference type="PANTHER" id="PTHR10029">
    <property type="entry name" value="ACYLPHOSPHATASE"/>
    <property type="match status" value="1"/>
</dbReference>
<evidence type="ECO:0000256" key="7">
    <source>
        <dbReference type="RuleBase" id="RU000553"/>
    </source>
</evidence>
<evidence type="ECO:0000256" key="2">
    <source>
        <dbReference type="ARBA" id="ARBA00012150"/>
    </source>
</evidence>
<dbReference type="PROSITE" id="PS00151">
    <property type="entry name" value="ACYLPHOSPHATASE_2"/>
    <property type="match status" value="1"/>
</dbReference>
<dbReference type="SUPFAM" id="SSF54975">
    <property type="entry name" value="Acylphosphatase/BLUF domain-like"/>
    <property type="match status" value="1"/>
</dbReference>
<sequence>MIKSYQINVIGRVQGVGFRWYTKQAADKHHIVGWVKNELDGSVTIAAQGDAENMAVFLHDIATGPGFYSQVDGVTKKIIATFNANNFAIR</sequence>
<comment type="catalytic activity">
    <reaction evidence="5 6 7">
        <text>an acyl phosphate + H2O = a carboxylate + phosphate + H(+)</text>
        <dbReference type="Rhea" id="RHEA:14965"/>
        <dbReference type="ChEBI" id="CHEBI:15377"/>
        <dbReference type="ChEBI" id="CHEBI:15378"/>
        <dbReference type="ChEBI" id="CHEBI:29067"/>
        <dbReference type="ChEBI" id="CHEBI:43474"/>
        <dbReference type="ChEBI" id="CHEBI:59918"/>
        <dbReference type="EC" id="3.6.1.7"/>
    </reaction>
</comment>
<comment type="similarity">
    <text evidence="1 8">Belongs to the acylphosphatase family.</text>
</comment>
<organism evidence="10 11">
    <name type="scientific">Leuconostoc citreum</name>
    <dbReference type="NCBI Taxonomy" id="33964"/>
    <lineage>
        <taxon>Bacteria</taxon>
        <taxon>Bacillati</taxon>
        <taxon>Bacillota</taxon>
        <taxon>Bacilli</taxon>
        <taxon>Lactobacillales</taxon>
        <taxon>Lactobacillaceae</taxon>
        <taxon>Leuconostoc</taxon>
    </lineage>
</organism>
<dbReference type="InterPro" id="IPR020456">
    <property type="entry name" value="Acylphosphatase"/>
</dbReference>
<name>A0A5A5TZ17_LEUCI</name>
<evidence type="ECO:0000256" key="6">
    <source>
        <dbReference type="PROSITE-ProRule" id="PRU00520"/>
    </source>
</evidence>
<feature type="active site" evidence="6">
    <location>
        <position position="19"/>
    </location>
</feature>
<evidence type="ECO:0000259" key="9">
    <source>
        <dbReference type="PROSITE" id="PS51160"/>
    </source>
</evidence>
<evidence type="ECO:0000256" key="1">
    <source>
        <dbReference type="ARBA" id="ARBA00005614"/>
    </source>
</evidence>
<feature type="active site" evidence="6">
    <location>
        <position position="37"/>
    </location>
</feature>
<dbReference type="InterPro" id="IPR017968">
    <property type="entry name" value="Acylphosphatase_CS"/>
</dbReference>
<dbReference type="AlphaFoldDB" id="A0A5A5TZ17"/>
<proteinExistence type="inferred from homology"/>
<gene>
    <name evidence="10" type="primary">acyP</name>
    <name evidence="10" type="ORF">LCIT_00970</name>
</gene>
<keyword evidence="4 6" id="KW-0378">Hydrolase</keyword>
<dbReference type="Pfam" id="PF00708">
    <property type="entry name" value="Acylphosphatase"/>
    <property type="match status" value="1"/>
</dbReference>
<evidence type="ECO:0000256" key="8">
    <source>
        <dbReference type="RuleBase" id="RU004168"/>
    </source>
</evidence>
<dbReference type="GO" id="GO:0003998">
    <property type="term" value="F:acylphosphatase activity"/>
    <property type="evidence" value="ECO:0007669"/>
    <property type="project" value="UniProtKB-EC"/>
</dbReference>
<evidence type="ECO:0000256" key="5">
    <source>
        <dbReference type="ARBA" id="ARBA00047645"/>
    </source>
</evidence>
<dbReference type="PANTHER" id="PTHR10029:SF3">
    <property type="entry name" value="ACYLPHOSPHATASE-RELATED"/>
    <property type="match status" value="1"/>
</dbReference>
<dbReference type="EMBL" id="BJJW01000001">
    <property type="protein sequence ID" value="GDZ82855.1"/>
    <property type="molecule type" value="Genomic_DNA"/>
</dbReference>
<evidence type="ECO:0000256" key="3">
    <source>
        <dbReference type="ARBA" id="ARBA00015991"/>
    </source>
</evidence>
<dbReference type="InterPro" id="IPR036046">
    <property type="entry name" value="Acylphosphatase-like_dom_sf"/>
</dbReference>
<evidence type="ECO:0000256" key="4">
    <source>
        <dbReference type="ARBA" id="ARBA00022801"/>
    </source>
</evidence>
<dbReference type="Proteomes" id="UP000323274">
    <property type="component" value="Unassembled WGS sequence"/>
</dbReference>
<protein>
    <recommendedName>
        <fullName evidence="3 6">Acylphosphatase</fullName>
        <ecNumber evidence="2 6">3.6.1.7</ecNumber>
    </recommendedName>
</protein>
<dbReference type="PROSITE" id="PS00150">
    <property type="entry name" value="ACYLPHOSPHATASE_1"/>
    <property type="match status" value="1"/>
</dbReference>
<dbReference type="EC" id="3.6.1.7" evidence="2 6"/>
<feature type="domain" description="Acylphosphatase-like" evidence="9">
    <location>
        <begin position="4"/>
        <end position="90"/>
    </location>
</feature>
<dbReference type="PROSITE" id="PS51160">
    <property type="entry name" value="ACYLPHOSPHATASE_3"/>
    <property type="match status" value="1"/>
</dbReference>
<dbReference type="RefSeq" id="WP_139987694.1">
    <property type="nucleotide sequence ID" value="NZ_BJJW01000001.1"/>
</dbReference>